<feature type="binding site" evidence="11">
    <location>
        <begin position="136"/>
        <end position="137"/>
    </location>
    <ligand>
        <name>UDP-N-acetyl-alpha-D-muramoyl-L-alanyl-D-glutamate</name>
        <dbReference type="ChEBI" id="CHEBI:83900"/>
    </ligand>
</feature>
<dbReference type="Gene3D" id="3.40.1190.10">
    <property type="entry name" value="Mur-like, catalytic domain"/>
    <property type="match status" value="1"/>
</dbReference>
<feature type="binding site" evidence="11">
    <location>
        <position position="443"/>
    </location>
    <ligand>
        <name>meso-2,6-diaminopimelate</name>
        <dbReference type="ChEBI" id="CHEBI:57791"/>
    </ligand>
</feature>
<keyword evidence="2 11" id="KW-0963">Cytoplasm</keyword>
<dbReference type="InterPro" id="IPR035911">
    <property type="entry name" value="MurE/MurF_N"/>
</dbReference>
<dbReference type="Pfam" id="PF01225">
    <property type="entry name" value="Mur_ligase"/>
    <property type="match status" value="1"/>
</dbReference>
<feature type="domain" description="Mur ligase N-terminal catalytic" evidence="13">
    <location>
        <begin position="6"/>
        <end position="53"/>
    </location>
</feature>
<dbReference type="GO" id="GO:0000287">
    <property type="term" value="F:magnesium ion binding"/>
    <property type="evidence" value="ECO:0007669"/>
    <property type="project" value="UniProtKB-UniRule"/>
</dbReference>
<evidence type="ECO:0000259" key="15">
    <source>
        <dbReference type="Pfam" id="PF08245"/>
    </source>
</evidence>
<reference evidence="16" key="1">
    <citation type="submission" date="2020-09" db="EMBL/GenBank/DDBJ databases">
        <authorList>
            <person name="Yoon J.-W."/>
        </authorList>
    </citation>
    <scope>NUCLEOTIDE SEQUENCE</scope>
    <source>
        <strain evidence="16">KMU-158</strain>
    </source>
</reference>
<evidence type="ECO:0000259" key="14">
    <source>
        <dbReference type="Pfam" id="PF02875"/>
    </source>
</evidence>
<gene>
    <name evidence="11" type="primary">murE</name>
    <name evidence="16" type="ORF">IB286_12050</name>
</gene>
<evidence type="ECO:0000256" key="11">
    <source>
        <dbReference type="HAMAP-Rule" id="MF_00208"/>
    </source>
</evidence>
<sequence length="474" mass="50708">MAALPVDGIEVDSRCVKPGDVFLAVNGEVLDGRDFIASSVQAGAVAVIADAPCAADDWSLPVVEVECLSEKVSDIAGRFYDHPSRQLNLIGITGTNGKTSCSWLMAQLLEFLGQPCGLMGTIGSGRVGDLTQSVNTTPGALMVQRQLSEWRDAGAKWAAMEVSSHGLVQHRVEALHFDAAVFTNLSRDHLDYHGSMDAYKQAKSKLFSWSELPLAVINRDDDFGRELIAQSAAMQMVDFSLSDPQAAVYLSDVDCTASGCRARLHSPWGVMTLSTGLIGDFNLANITACCAVLLAKGFVPEEVERAVPELEPVPGRMQCFRTDDDVLVVVDYAHTDDALSKALSALRSMTRNKLCCVFGCGGDRDQGKRPIMGAVASELADQIILTSDNPRSENPSDIIADIAKGTSTAGELQQILDRAAAIEIAVVNALPGDVVLVAGKGHENYQEINGQRTPFSDVAHVQRAIHLRQQGGGQ</sequence>
<feature type="binding site" evidence="11">
    <location>
        <position position="163"/>
    </location>
    <ligand>
        <name>UDP-N-acetyl-alpha-D-muramoyl-L-alanyl-D-glutamate</name>
        <dbReference type="ChEBI" id="CHEBI:83900"/>
    </ligand>
</feature>
<keyword evidence="6 11" id="KW-0067">ATP-binding</keyword>
<evidence type="ECO:0000256" key="5">
    <source>
        <dbReference type="ARBA" id="ARBA00022741"/>
    </source>
</evidence>
<evidence type="ECO:0000256" key="2">
    <source>
        <dbReference type="ARBA" id="ARBA00022490"/>
    </source>
</evidence>
<keyword evidence="3 11" id="KW-0436">Ligase</keyword>
<dbReference type="InterPro" id="IPR036615">
    <property type="entry name" value="Mur_ligase_C_dom_sf"/>
</dbReference>
<dbReference type="InterPro" id="IPR000713">
    <property type="entry name" value="Mur_ligase_N"/>
</dbReference>
<evidence type="ECO:0000256" key="4">
    <source>
        <dbReference type="ARBA" id="ARBA00022618"/>
    </source>
</evidence>
<dbReference type="PANTHER" id="PTHR23135">
    <property type="entry name" value="MUR LIGASE FAMILY MEMBER"/>
    <property type="match status" value="1"/>
</dbReference>
<dbReference type="NCBIfam" id="TIGR01085">
    <property type="entry name" value="murE"/>
    <property type="match status" value="1"/>
</dbReference>
<feature type="binding site" evidence="11">
    <location>
        <begin position="388"/>
        <end position="391"/>
    </location>
    <ligand>
        <name>meso-2,6-diaminopimelate</name>
        <dbReference type="ChEBI" id="CHEBI:57791"/>
    </ligand>
</feature>
<proteinExistence type="inferred from homology"/>
<organism evidence="16 17">
    <name type="scientific">Spongiibacter pelagi</name>
    <dbReference type="NCBI Taxonomy" id="2760804"/>
    <lineage>
        <taxon>Bacteria</taxon>
        <taxon>Pseudomonadati</taxon>
        <taxon>Pseudomonadota</taxon>
        <taxon>Gammaproteobacteria</taxon>
        <taxon>Cellvibrionales</taxon>
        <taxon>Spongiibacteraceae</taxon>
        <taxon>Spongiibacter</taxon>
    </lineage>
</organism>
<comment type="caution">
    <text evidence="11">Lacks conserved residue(s) required for the propagation of feature annotation.</text>
</comment>
<keyword evidence="4 11" id="KW-0132">Cell division</keyword>
<dbReference type="GO" id="GO:0004326">
    <property type="term" value="F:tetrahydrofolylpolyglutamate synthase activity"/>
    <property type="evidence" value="ECO:0007669"/>
    <property type="project" value="InterPro"/>
</dbReference>
<dbReference type="SUPFAM" id="SSF53244">
    <property type="entry name" value="MurD-like peptide ligases, peptide-binding domain"/>
    <property type="match status" value="1"/>
</dbReference>
<evidence type="ECO:0000256" key="8">
    <source>
        <dbReference type="ARBA" id="ARBA00022984"/>
    </source>
</evidence>
<comment type="caution">
    <text evidence="16">The sequence shown here is derived from an EMBL/GenBank/DDBJ whole genome shotgun (WGS) entry which is preliminary data.</text>
</comment>
<feature type="binding site" evidence="11">
    <location>
        <position position="439"/>
    </location>
    <ligand>
        <name>meso-2,6-diaminopimelate</name>
        <dbReference type="ChEBI" id="CHEBI:57791"/>
    </ligand>
</feature>
<feature type="domain" description="Mur ligase central" evidence="15">
    <location>
        <begin position="92"/>
        <end position="292"/>
    </location>
</feature>
<keyword evidence="10 11" id="KW-0961">Cell wall biogenesis/degradation</keyword>
<comment type="cofactor">
    <cofactor evidence="11">
        <name>Mg(2+)</name>
        <dbReference type="ChEBI" id="CHEBI:18420"/>
    </cofactor>
</comment>
<evidence type="ECO:0000313" key="17">
    <source>
        <dbReference type="Proteomes" id="UP000610558"/>
    </source>
</evidence>
<evidence type="ECO:0000313" key="16">
    <source>
        <dbReference type="EMBL" id="MBD2859735.1"/>
    </source>
</evidence>
<dbReference type="GO" id="GO:0005737">
    <property type="term" value="C:cytoplasm"/>
    <property type="evidence" value="ECO:0007669"/>
    <property type="project" value="UniProtKB-SubCell"/>
</dbReference>
<dbReference type="NCBIfam" id="NF001126">
    <property type="entry name" value="PRK00139.1-4"/>
    <property type="match status" value="1"/>
</dbReference>
<dbReference type="InterPro" id="IPR018109">
    <property type="entry name" value="Folylpolyglutamate_synth_CS"/>
</dbReference>
<keyword evidence="17" id="KW-1185">Reference proteome</keyword>
<feature type="binding site" evidence="11">
    <location>
        <position position="135"/>
    </location>
    <ligand>
        <name>UDP-N-acetyl-alpha-D-muramoyl-L-alanyl-D-glutamate</name>
        <dbReference type="ChEBI" id="CHEBI:83900"/>
    </ligand>
</feature>
<feature type="short sequence motif" description="Meso-diaminopimelate recognition motif" evidence="11">
    <location>
        <begin position="388"/>
        <end position="391"/>
    </location>
</feature>
<dbReference type="SUPFAM" id="SSF63418">
    <property type="entry name" value="MurE/MurF N-terminal domain"/>
    <property type="match status" value="1"/>
</dbReference>
<dbReference type="Pfam" id="PF08245">
    <property type="entry name" value="Mur_ligase_M"/>
    <property type="match status" value="1"/>
</dbReference>
<evidence type="ECO:0000256" key="6">
    <source>
        <dbReference type="ARBA" id="ARBA00022840"/>
    </source>
</evidence>
<dbReference type="EMBL" id="JACXLD010000007">
    <property type="protein sequence ID" value="MBD2859735.1"/>
    <property type="molecule type" value="Genomic_DNA"/>
</dbReference>
<keyword evidence="9 11" id="KW-0131">Cell cycle</keyword>
<feature type="binding site" evidence="11">
    <location>
        <begin position="94"/>
        <end position="100"/>
    </location>
    <ligand>
        <name>ATP</name>
        <dbReference type="ChEBI" id="CHEBI:30616"/>
    </ligand>
</feature>
<accession>A0A927C5E4</accession>
<dbReference type="Gene3D" id="3.90.190.20">
    <property type="entry name" value="Mur ligase, C-terminal domain"/>
    <property type="match status" value="1"/>
</dbReference>
<keyword evidence="8 11" id="KW-0573">Peptidoglycan synthesis</keyword>
<keyword evidence="7 11" id="KW-0133">Cell shape</keyword>
<dbReference type="SUPFAM" id="SSF53623">
    <property type="entry name" value="MurD-like peptide ligases, catalytic domain"/>
    <property type="match status" value="1"/>
</dbReference>
<evidence type="ECO:0000256" key="12">
    <source>
        <dbReference type="RuleBase" id="RU004135"/>
    </source>
</evidence>
<name>A0A927C5E4_9GAMM</name>
<dbReference type="GO" id="GO:0051301">
    <property type="term" value="P:cell division"/>
    <property type="evidence" value="ECO:0007669"/>
    <property type="project" value="UniProtKB-KW"/>
</dbReference>
<dbReference type="GO" id="GO:0009252">
    <property type="term" value="P:peptidoglycan biosynthetic process"/>
    <property type="evidence" value="ECO:0007669"/>
    <property type="project" value="UniProtKB-UniRule"/>
</dbReference>
<dbReference type="GO" id="GO:0071555">
    <property type="term" value="P:cell wall organization"/>
    <property type="evidence" value="ECO:0007669"/>
    <property type="project" value="UniProtKB-KW"/>
</dbReference>
<protein>
    <recommendedName>
        <fullName evidence="11">UDP-N-acetylmuramoyl-L-alanyl-D-glutamate--2,6-diaminopimelate ligase</fullName>
        <ecNumber evidence="11">6.3.2.13</ecNumber>
    </recommendedName>
    <alternativeName>
        <fullName evidence="11">Meso-A2pm-adding enzyme</fullName>
    </alternativeName>
    <alternativeName>
        <fullName evidence="11">Meso-diaminopimelate-adding enzyme</fullName>
    </alternativeName>
    <alternativeName>
        <fullName evidence="11">UDP-MurNAc-L-Ala-D-Glu:meso-diaminopimelate ligase</fullName>
    </alternativeName>
    <alternativeName>
        <fullName evidence="11">UDP-MurNAc-tripeptide synthetase</fullName>
    </alternativeName>
    <alternativeName>
        <fullName evidence="11">UDP-N-acetylmuramyl-tripeptide synthetase</fullName>
    </alternativeName>
</protein>
<keyword evidence="5 11" id="KW-0547">Nucleotide-binding</keyword>
<dbReference type="InterPro" id="IPR013221">
    <property type="entry name" value="Mur_ligase_cen"/>
</dbReference>
<comment type="function">
    <text evidence="11">Catalyzes the addition of meso-diaminopimelic acid to the nucleotide precursor UDP-N-acetylmuramoyl-L-alanyl-D-glutamate (UMAG) in the biosynthesis of bacterial cell-wall peptidoglycan.</text>
</comment>
<dbReference type="Pfam" id="PF02875">
    <property type="entry name" value="Mur_ligase_C"/>
    <property type="match status" value="1"/>
</dbReference>
<comment type="similarity">
    <text evidence="1 11">Belongs to the MurCDEF family. MurE subfamily.</text>
</comment>
<feature type="domain" description="Mur ligase C-terminal" evidence="14">
    <location>
        <begin position="315"/>
        <end position="441"/>
    </location>
</feature>
<feature type="binding site" evidence="11">
    <location>
        <position position="13"/>
    </location>
    <ligand>
        <name>UDP-N-acetyl-alpha-D-muramoyl-L-alanyl-D-glutamate</name>
        <dbReference type="ChEBI" id="CHEBI:83900"/>
    </ligand>
</feature>
<dbReference type="Gene3D" id="3.40.1390.10">
    <property type="entry name" value="MurE/MurF, N-terminal domain"/>
    <property type="match status" value="1"/>
</dbReference>
<dbReference type="PROSITE" id="PS01011">
    <property type="entry name" value="FOLYLPOLYGLU_SYNT_1"/>
    <property type="match status" value="1"/>
</dbReference>
<evidence type="ECO:0000259" key="13">
    <source>
        <dbReference type="Pfam" id="PF01225"/>
    </source>
</evidence>
<dbReference type="NCBIfam" id="NF001124">
    <property type="entry name" value="PRK00139.1-2"/>
    <property type="match status" value="1"/>
</dbReference>
<evidence type="ECO:0000256" key="9">
    <source>
        <dbReference type="ARBA" id="ARBA00023306"/>
    </source>
</evidence>
<dbReference type="HAMAP" id="MF_00208">
    <property type="entry name" value="MurE"/>
    <property type="match status" value="1"/>
</dbReference>
<feature type="binding site" evidence="11">
    <location>
        <position position="364"/>
    </location>
    <ligand>
        <name>meso-2,6-diaminopimelate</name>
        <dbReference type="ChEBI" id="CHEBI:57791"/>
    </ligand>
</feature>
<dbReference type="InterPro" id="IPR004101">
    <property type="entry name" value="Mur_ligase_C"/>
</dbReference>
<dbReference type="Proteomes" id="UP000610558">
    <property type="component" value="Unassembled WGS sequence"/>
</dbReference>
<dbReference type="GO" id="GO:0005524">
    <property type="term" value="F:ATP binding"/>
    <property type="evidence" value="ECO:0007669"/>
    <property type="project" value="UniProtKB-UniRule"/>
</dbReference>
<comment type="subcellular location">
    <subcellularLocation>
        <location evidence="11 12">Cytoplasm</location>
    </subcellularLocation>
</comment>
<dbReference type="AlphaFoldDB" id="A0A927C5E4"/>
<evidence type="ECO:0000256" key="1">
    <source>
        <dbReference type="ARBA" id="ARBA00005898"/>
    </source>
</evidence>
<dbReference type="PANTHER" id="PTHR23135:SF4">
    <property type="entry name" value="UDP-N-ACETYLMURAMOYL-L-ALANYL-D-GLUTAMATE--2,6-DIAMINOPIMELATE LIGASE MURE HOMOLOG, CHLOROPLASTIC"/>
    <property type="match status" value="1"/>
</dbReference>
<dbReference type="GO" id="GO:0008765">
    <property type="term" value="F:UDP-N-acetylmuramoylalanyl-D-glutamate-2,6-diaminopimelate ligase activity"/>
    <property type="evidence" value="ECO:0007669"/>
    <property type="project" value="UniProtKB-UniRule"/>
</dbReference>
<feature type="binding site" evidence="11">
    <location>
        <position position="169"/>
    </location>
    <ligand>
        <name>UDP-N-acetyl-alpha-D-muramoyl-L-alanyl-D-glutamate</name>
        <dbReference type="ChEBI" id="CHEBI:83900"/>
    </ligand>
</feature>
<dbReference type="InterPro" id="IPR036565">
    <property type="entry name" value="Mur-like_cat_sf"/>
</dbReference>
<dbReference type="GO" id="GO:0008360">
    <property type="term" value="P:regulation of cell shape"/>
    <property type="evidence" value="ECO:0007669"/>
    <property type="project" value="UniProtKB-KW"/>
</dbReference>
<dbReference type="EC" id="6.3.2.13" evidence="11"/>
<comment type="pathway">
    <text evidence="11 12">Cell wall biogenesis; peptidoglycan biosynthesis.</text>
</comment>
<comment type="PTM">
    <text evidence="11">Carboxylation is probably crucial for Mg(2+) binding and, consequently, for the gamma-phosphate positioning of ATP.</text>
</comment>
<feature type="binding site" evidence="11">
    <location>
        <position position="171"/>
    </location>
    <ligand>
        <name>UDP-N-acetyl-alpha-D-muramoyl-L-alanyl-D-glutamate</name>
        <dbReference type="ChEBI" id="CHEBI:83900"/>
    </ligand>
</feature>
<keyword evidence="11" id="KW-0460">Magnesium</keyword>
<evidence type="ECO:0000256" key="3">
    <source>
        <dbReference type="ARBA" id="ARBA00022598"/>
    </source>
</evidence>
<dbReference type="InterPro" id="IPR005761">
    <property type="entry name" value="UDP-N-AcMur-Glu-dNH2Pim_ligase"/>
</dbReference>
<evidence type="ECO:0000256" key="7">
    <source>
        <dbReference type="ARBA" id="ARBA00022960"/>
    </source>
</evidence>
<evidence type="ECO:0000256" key="10">
    <source>
        <dbReference type="ARBA" id="ARBA00023316"/>
    </source>
</evidence>
<comment type="catalytic activity">
    <reaction evidence="11">
        <text>UDP-N-acetyl-alpha-D-muramoyl-L-alanyl-D-glutamate + meso-2,6-diaminopimelate + ATP = UDP-N-acetyl-alpha-D-muramoyl-L-alanyl-gamma-D-glutamyl-meso-2,6-diaminopimelate + ADP + phosphate + H(+)</text>
        <dbReference type="Rhea" id="RHEA:23676"/>
        <dbReference type="ChEBI" id="CHEBI:15378"/>
        <dbReference type="ChEBI" id="CHEBI:30616"/>
        <dbReference type="ChEBI" id="CHEBI:43474"/>
        <dbReference type="ChEBI" id="CHEBI:57791"/>
        <dbReference type="ChEBI" id="CHEBI:83900"/>
        <dbReference type="ChEBI" id="CHEBI:83905"/>
        <dbReference type="ChEBI" id="CHEBI:456216"/>
        <dbReference type="EC" id="6.3.2.13"/>
    </reaction>
</comment>
<feature type="modified residue" description="N6-carboxylysine" evidence="11">
    <location>
        <position position="203"/>
    </location>
</feature>